<dbReference type="Proteomes" id="UP000010959">
    <property type="component" value="Unassembled WGS sequence"/>
</dbReference>
<organism evidence="1 2">
    <name type="scientific">Rhodopirellula baltica SWK14</name>
    <dbReference type="NCBI Taxonomy" id="993516"/>
    <lineage>
        <taxon>Bacteria</taxon>
        <taxon>Pseudomonadati</taxon>
        <taxon>Planctomycetota</taxon>
        <taxon>Planctomycetia</taxon>
        <taxon>Pirellulales</taxon>
        <taxon>Pirellulaceae</taxon>
        <taxon>Rhodopirellula</taxon>
    </lineage>
</organism>
<dbReference type="AlphaFoldDB" id="L7CFV5"/>
<accession>L7CFV5</accession>
<dbReference type="EMBL" id="AMWG01000081">
    <property type="protein sequence ID" value="ELP32903.1"/>
    <property type="molecule type" value="Genomic_DNA"/>
</dbReference>
<comment type="caution">
    <text evidence="1">The sequence shown here is derived from an EMBL/GenBank/DDBJ whole genome shotgun (WGS) entry which is preliminary data.</text>
</comment>
<gene>
    <name evidence="1" type="ORF">RBSWK_03150</name>
</gene>
<protein>
    <submittedName>
        <fullName evidence="1">Uncharacterized protein</fullName>
    </submittedName>
</protein>
<reference evidence="1 2" key="1">
    <citation type="journal article" date="2013" name="Mar. Genomics">
        <title>Expression of sulfatases in Rhodopirellula baltica and the diversity of sulfatases in the genus Rhodopirellula.</title>
        <authorList>
            <person name="Wegner C.E."/>
            <person name="Richter-Heitmann T."/>
            <person name="Klindworth A."/>
            <person name="Klockow C."/>
            <person name="Richter M."/>
            <person name="Achstetter T."/>
            <person name="Glockner F.O."/>
            <person name="Harder J."/>
        </authorList>
    </citation>
    <scope>NUCLEOTIDE SEQUENCE [LARGE SCALE GENOMIC DNA]</scope>
    <source>
        <strain evidence="1 2">SWK14</strain>
    </source>
</reference>
<sequence length="69" mass="7629">MVRRYSSADHLIAACTIGRVCDPKSIRCQGSTIFRECDPTSLRLVVDMTMQRIASADSRAPASTINRLD</sequence>
<evidence type="ECO:0000313" key="2">
    <source>
        <dbReference type="Proteomes" id="UP000010959"/>
    </source>
</evidence>
<evidence type="ECO:0000313" key="1">
    <source>
        <dbReference type="EMBL" id="ELP32903.1"/>
    </source>
</evidence>
<name>L7CFV5_RHOBT</name>
<proteinExistence type="predicted"/>